<dbReference type="InParanoid" id="W7XDF3"/>
<organism evidence="1 2">
    <name type="scientific">Tetrahymena thermophila (strain SB210)</name>
    <dbReference type="NCBI Taxonomy" id="312017"/>
    <lineage>
        <taxon>Eukaryota</taxon>
        <taxon>Sar</taxon>
        <taxon>Alveolata</taxon>
        <taxon>Ciliophora</taxon>
        <taxon>Intramacronucleata</taxon>
        <taxon>Oligohymenophorea</taxon>
        <taxon>Hymenostomatida</taxon>
        <taxon>Tetrahymenina</taxon>
        <taxon>Tetrahymenidae</taxon>
        <taxon>Tetrahymena</taxon>
    </lineage>
</organism>
<dbReference type="RefSeq" id="XP_012651877.1">
    <property type="nucleotide sequence ID" value="XM_012796423.1"/>
</dbReference>
<keyword evidence="2" id="KW-1185">Reference proteome</keyword>
<proteinExistence type="predicted"/>
<dbReference type="Proteomes" id="UP000009168">
    <property type="component" value="Unassembled WGS sequence"/>
</dbReference>
<evidence type="ECO:0000313" key="2">
    <source>
        <dbReference type="Proteomes" id="UP000009168"/>
    </source>
</evidence>
<name>W7XDF3_TETTS</name>
<dbReference type="EMBL" id="GG662781">
    <property type="protein sequence ID" value="EWS75577.1"/>
    <property type="molecule type" value="Genomic_DNA"/>
</dbReference>
<gene>
    <name evidence="1" type="ORF">TTHERM_000594139</name>
</gene>
<dbReference type="GeneID" id="24439761"/>
<protein>
    <submittedName>
        <fullName evidence="1">Uncharacterized protein</fullName>
    </submittedName>
</protein>
<dbReference type="KEGG" id="tet:TTHERM_000594139"/>
<accession>W7XDF3</accession>
<dbReference type="AlphaFoldDB" id="W7XDF3"/>
<reference evidence="2" key="1">
    <citation type="journal article" date="2006" name="PLoS Biol.">
        <title>Macronuclear genome sequence of the ciliate Tetrahymena thermophila, a model eukaryote.</title>
        <authorList>
            <person name="Eisen J.A."/>
            <person name="Coyne R.S."/>
            <person name="Wu M."/>
            <person name="Wu D."/>
            <person name="Thiagarajan M."/>
            <person name="Wortman J.R."/>
            <person name="Badger J.H."/>
            <person name="Ren Q."/>
            <person name="Amedeo P."/>
            <person name="Jones K.M."/>
            <person name="Tallon L.J."/>
            <person name="Delcher A.L."/>
            <person name="Salzberg S.L."/>
            <person name="Silva J.C."/>
            <person name="Haas B.J."/>
            <person name="Majoros W.H."/>
            <person name="Farzad M."/>
            <person name="Carlton J.M."/>
            <person name="Smith R.K. Jr."/>
            <person name="Garg J."/>
            <person name="Pearlman R.E."/>
            <person name="Karrer K.M."/>
            <person name="Sun L."/>
            <person name="Manning G."/>
            <person name="Elde N.C."/>
            <person name="Turkewitz A.P."/>
            <person name="Asai D.J."/>
            <person name="Wilkes D.E."/>
            <person name="Wang Y."/>
            <person name="Cai H."/>
            <person name="Collins K."/>
            <person name="Stewart B.A."/>
            <person name="Lee S.R."/>
            <person name="Wilamowska K."/>
            <person name="Weinberg Z."/>
            <person name="Ruzzo W.L."/>
            <person name="Wloga D."/>
            <person name="Gaertig J."/>
            <person name="Frankel J."/>
            <person name="Tsao C.-C."/>
            <person name="Gorovsky M.A."/>
            <person name="Keeling P.J."/>
            <person name="Waller R.F."/>
            <person name="Patron N.J."/>
            <person name="Cherry J.M."/>
            <person name="Stover N.A."/>
            <person name="Krieger C.J."/>
            <person name="del Toro C."/>
            <person name="Ryder H.F."/>
            <person name="Williamson S.C."/>
            <person name="Barbeau R.A."/>
            <person name="Hamilton E.P."/>
            <person name="Orias E."/>
        </authorList>
    </citation>
    <scope>NUCLEOTIDE SEQUENCE [LARGE SCALE GENOMIC DNA]</scope>
    <source>
        <strain evidence="2">SB210</strain>
    </source>
</reference>
<sequence>MPKSVQNESNILMISGYQTSTHNLTIKECIIKQQSINNLLINQIITKLLLYIA</sequence>
<evidence type="ECO:0000313" key="1">
    <source>
        <dbReference type="EMBL" id="EWS75577.1"/>
    </source>
</evidence>